<proteinExistence type="predicted"/>
<sequence length="155" mass="16206">MSTSDPLQQLFPLHGPYDPVRTTDAAHLIDELVRYLAYATRHEPAMPGPNEAYELAGALKLAAGKLPQALRQMSARIATGPACPESTLVIDTLRDASAAAGTLAHALSDVQSTLRDLALRDLAQGDLAQGDLAQGDAGPDATVVGFPTPARRLAA</sequence>
<dbReference type="EMBL" id="BOMN01000012">
    <property type="protein sequence ID" value="GIE17820.1"/>
    <property type="molecule type" value="Genomic_DNA"/>
</dbReference>
<gene>
    <name evidence="1" type="ORF">Ahu01nite_009220</name>
</gene>
<dbReference type="Proteomes" id="UP000603200">
    <property type="component" value="Unassembled WGS sequence"/>
</dbReference>
<accession>A0ABQ3ZGW5</accession>
<reference evidence="1 2" key="1">
    <citation type="submission" date="2021-01" db="EMBL/GenBank/DDBJ databases">
        <title>Whole genome shotgun sequence of Actinoplanes humidus NBRC 14915.</title>
        <authorList>
            <person name="Komaki H."/>
            <person name="Tamura T."/>
        </authorList>
    </citation>
    <scope>NUCLEOTIDE SEQUENCE [LARGE SCALE GENOMIC DNA]</scope>
    <source>
        <strain evidence="1 2">NBRC 14915</strain>
    </source>
</reference>
<evidence type="ECO:0000313" key="2">
    <source>
        <dbReference type="Proteomes" id="UP000603200"/>
    </source>
</evidence>
<protein>
    <submittedName>
        <fullName evidence="1">Uncharacterized protein</fullName>
    </submittedName>
</protein>
<organism evidence="1 2">
    <name type="scientific">Winogradskya humida</name>
    <dbReference type="NCBI Taxonomy" id="113566"/>
    <lineage>
        <taxon>Bacteria</taxon>
        <taxon>Bacillati</taxon>
        <taxon>Actinomycetota</taxon>
        <taxon>Actinomycetes</taxon>
        <taxon>Micromonosporales</taxon>
        <taxon>Micromonosporaceae</taxon>
        <taxon>Winogradskya</taxon>
    </lineage>
</organism>
<evidence type="ECO:0000313" key="1">
    <source>
        <dbReference type="EMBL" id="GIE17820.1"/>
    </source>
</evidence>
<comment type="caution">
    <text evidence="1">The sequence shown here is derived from an EMBL/GenBank/DDBJ whole genome shotgun (WGS) entry which is preliminary data.</text>
</comment>
<name>A0ABQ3ZGW5_9ACTN</name>
<keyword evidence="2" id="KW-1185">Reference proteome</keyword>